<accession>A0ABU7GCH4</accession>
<dbReference type="Proteomes" id="UP001343492">
    <property type="component" value="Unassembled WGS sequence"/>
</dbReference>
<keyword evidence="2" id="KW-0482">Metalloprotease</keyword>
<gene>
    <name evidence="2" type="ORF">VRS74_03780</name>
</gene>
<keyword evidence="2" id="KW-0378">Hydrolase</keyword>
<comment type="caution">
    <text evidence="2">The sequence shown here is derived from an EMBL/GenBank/DDBJ whole genome shotgun (WGS) entry which is preliminary data.</text>
</comment>
<keyword evidence="2" id="KW-0645">Protease</keyword>
<dbReference type="InterPro" id="IPR053136">
    <property type="entry name" value="UTP_pyrophosphatase-like"/>
</dbReference>
<keyword evidence="3" id="KW-1185">Reference proteome</keyword>
<sequence length="240" mass="27234">MIDWLRREMIEPEIEIGGRVLPIMLKRHARARRLTLRLAADASAVQITLPGWARSREAIAFAHARRDWLAAQLAKLPERRAPEPGGTIAYRGESLRIEWHAAASRRPALRGESIVLGGPLDALERRLARWLEREALSLFEADSADYCAAAGLEQVPVALSRAHRRWGSCSDRQRIRLNWRLVQAPDFVRRSVVAHEVTHLVHFDHSPAFHALLGDIYEGEIAEADRWLEQHGRTLYASFG</sequence>
<dbReference type="Pfam" id="PF01863">
    <property type="entry name" value="YgjP-like"/>
    <property type="match status" value="1"/>
</dbReference>
<dbReference type="PANTHER" id="PTHR30399:SF1">
    <property type="entry name" value="UTP PYROPHOSPHATASE"/>
    <property type="match status" value="1"/>
</dbReference>
<proteinExistence type="predicted"/>
<reference evidence="2 3" key="1">
    <citation type="submission" date="2024-01" db="EMBL/GenBank/DDBJ databases">
        <title>The genome sequence of Erythrobacteraceae sp. strain 1XM1-14.</title>
        <authorList>
            <person name="Liu Y."/>
        </authorList>
    </citation>
    <scope>NUCLEOTIDE SEQUENCE [LARGE SCALE GENOMIC DNA]</scope>
    <source>
        <strain evidence="2 3">1XM1-14</strain>
    </source>
</reference>
<dbReference type="EMBL" id="JAZDQV010000003">
    <property type="protein sequence ID" value="MEE1876802.1"/>
    <property type="molecule type" value="Genomic_DNA"/>
</dbReference>
<evidence type="ECO:0000259" key="1">
    <source>
        <dbReference type="Pfam" id="PF01863"/>
    </source>
</evidence>
<dbReference type="InterPro" id="IPR002725">
    <property type="entry name" value="YgjP-like_metallopeptidase"/>
</dbReference>
<dbReference type="PANTHER" id="PTHR30399">
    <property type="entry name" value="UNCHARACTERIZED PROTEIN YGJP"/>
    <property type="match status" value="1"/>
</dbReference>
<organism evidence="2 3">
    <name type="scientific">Altererythrobacter litoralis</name>
    <dbReference type="NCBI Taxonomy" id="3113904"/>
    <lineage>
        <taxon>Bacteria</taxon>
        <taxon>Pseudomonadati</taxon>
        <taxon>Pseudomonadota</taxon>
        <taxon>Alphaproteobacteria</taxon>
        <taxon>Sphingomonadales</taxon>
        <taxon>Erythrobacteraceae</taxon>
        <taxon>Altererythrobacter</taxon>
    </lineage>
</organism>
<dbReference type="GO" id="GO:0008237">
    <property type="term" value="F:metallopeptidase activity"/>
    <property type="evidence" value="ECO:0007669"/>
    <property type="project" value="UniProtKB-KW"/>
</dbReference>
<dbReference type="RefSeq" id="WP_354143912.1">
    <property type="nucleotide sequence ID" value="NZ_JAZDQV010000003.1"/>
</dbReference>
<evidence type="ECO:0000313" key="3">
    <source>
        <dbReference type="Proteomes" id="UP001343492"/>
    </source>
</evidence>
<feature type="domain" description="YgjP-like metallopeptidase" evidence="1">
    <location>
        <begin position="35"/>
        <end position="231"/>
    </location>
</feature>
<dbReference type="CDD" id="cd07344">
    <property type="entry name" value="M48_yhfN_like"/>
    <property type="match status" value="1"/>
</dbReference>
<dbReference type="Gene3D" id="3.30.2010.10">
    <property type="entry name" value="Metalloproteases ('zincins'), catalytic domain"/>
    <property type="match status" value="1"/>
</dbReference>
<evidence type="ECO:0000313" key="2">
    <source>
        <dbReference type="EMBL" id="MEE1876802.1"/>
    </source>
</evidence>
<name>A0ABU7GCH4_9SPHN</name>
<protein>
    <submittedName>
        <fullName evidence="2">SprT family zinc-dependent metalloprotease</fullName>
        <ecNumber evidence="2">3.4.-.-</ecNumber>
    </submittedName>
</protein>
<dbReference type="EC" id="3.4.-.-" evidence="2"/>